<organism evidence="1 2">
    <name type="scientific">Popillia japonica</name>
    <name type="common">Japanese beetle</name>
    <dbReference type="NCBI Taxonomy" id="7064"/>
    <lineage>
        <taxon>Eukaryota</taxon>
        <taxon>Metazoa</taxon>
        <taxon>Ecdysozoa</taxon>
        <taxon>Arthropoda</taxon>
        <taxon>Hexapoda</taxon>
        <taxon>Insecta</taxon>
        <taxon>Pterygota</taxon>
        <taxon>Neoptera</taxon>
        <taxon>Endopterygota</taxon>
        <taxon>Coleoptera</taxon>
        <taxon>Polyphaga</taxon>
        <taxon>Scarabaeiformia</taxon>
        <taxon>Scarabaeidae</taxon>
        <taxon>Rutelinae</taxon>
        <taxon>Popillia</taxon>
    </lineage>
</organism>
<dbReference type="AlphaFoldDB" id="A0AAW1ITY7"/>
<accession>A0AAW1ITY7</accession>
<evidence type="ECO:0000313" key="2">
    <source>
        <dbReference type="Proteomes" id="UP001458880"/>
    </source>
</evidence>
<dbReference type="EMBL" id="JASPKY010000540">
    <property type="protein sequence ID" value="KAK9693522.1"/>
    <property type="molecule type" value="Genomic_DNA"/>
</dbReference>
<dbReference type="Proteomes" id="UP001458880">
    <property type="component" value="Unassembled WGS sequence"/>
</dbReference>
<protein>
    <submittedName>
        <fullName evidence="1">Uncharacterized protein</fullName>
    </submittedName>
</protein>
<gene>
    <name evidence="1" type="ORF">QE152_g34148</name>
</gene>
<evidence type="ECO:0000313" key="1">
    <source>
        <dbReference type="EMBL" id="KAK9693522.1"/>
    </source>
</evidence>
<comment type="caution">
    <text evidence="1">The sequence shown here is derived from an EMBL/GenBank/DDBJ whole genome shotgun (WGS) entry which is preliminary data.</text>
</comment>
<reference evidence="1 2" key="1">
    <citation type="journal article" date="2024" name="BMC Genomics">
        <title>De novo assembly and annotation of Popillia japonica's genome with initial clues to its potential as an invasive pest.</title>
        <authorList>
            <person name="Cucini C."/>
            <person name="Boschi S."/>
            <person name="Funari R."/>
            <person name="Cardaioli E."/>
            <person name="Iannotti N."/>
            <person name="Marturano G."/>
            <person name="Paoli F."/>
            <person name="Bruttini M."/>
            <person name="Carapelli A."/>
            <person name="Frati F."/>
            <person name="Nardi F."/>
        </authorList>
    </citation>
    <scope>NUCLEOTIDE SEQUENCE [LARGE SCALE GENOMIC DNA]</scope>
    <source>
        <strain evidence="1">DMR45628</strain>
    </source>
</reference>
<keyword evidence="2" id="KW-1185">Reference proteome</keyword>
<name>A0AAW1ITY7_POPJA</name>
<proteinExistence type="predicted"/>
<sequence length="104" mass="11355">MRTRASTWQYIDNTHRSMGGCSVAMVGEGGHVLKCRCDMESTLGVRTAGGEPRGVSTVSATASRCTGRSSLSPILHMKWNRHGEHLTLRARTDDIVQKSPKKIS</sequence>